<evidence type="ECO:0000313" key="6">
    <source>
        <dbReference type="Proteomes" id="UP001430804"/>
    </source>
</evidence>
<keyword evidence="1 3" id="KW-0732">Signal</keyword>
<keyword evidence="2" id="KW-0813">Transport</keyword>
<dbReference type="InterPro" id="IPR051010">
    <property type="entry name" value="BCAA_transport"/>
</dbReference>
<protein>
    <submittedName>
        <fullName evidence="5">ABC transporter substrate-binding protein</fullName>
    </submittedName>
</protein>
<evidence type="ECO:0000256" key="1">
    <source>
        <dbReference type="ARBA" id="ARBA00022729"/>
    </source>
</evidence>
<dbReference type="RefSeq" id="WP_219201444.1">
    <property type="nucleotide sequence ID" value="NZ_JAHWQX010000002.1"/>
</dbReference>
<dbReference type="Proteomes" id="UP001430804">
    <property type="component" value="Unassembled WGS sequence"/>
</dbReference>
<keyword evidence="6" id="KW-1185">Reference proteome</keyword>
<feature type="chain" id="PRO_5046229597" evidence="3">
    <location>
        <begin position="23"/>
        <end position="414"/>
    </location>
</feature>
<comment type="caution">
    <text evidence="5">The sequence shown here is derived from an EMBL/GenBank/DDBJ whole genome shotgun (WGS) entry which is preliminary data.</text>
</comment>
<dbReference type="InterPro" id="IPR028081">
    <property type="entry name" value="Leu-bd"/>
</dbReference>
<evidence type="ECO:0000256" key="2">
    <source>
        <dbReference type="ARBA" id="ARBA00022970"/>
    </source>
</evidence>
<gene>
    <name evidence="5" type="ORF">KY465_09650</name>
</gene>
<feature type="domain" description="Leucine-binding protein" evidence="4">
    <location>
        <begin position="28"/>
        <end position="373"/>
    </location>
</feature>
<reference evidence="5" key="1">
    <citation type="submission" date="2021-07" db="EMBL/GenBank/DDBJ databases">
        <title>Pseudohoeflea marina sp. nov. a polyhydroxyalcanoate-producing bacterium.</title>
        <authorList>
            <person name="Zheng W."/>
            <person name="Yu S."/>
            <person name="Huang Y."/>
        </authorList>
    </citation>
    <scope>NUCLEOTIDE SEQUENCE</scope>
    <source>
        <strain evidence="5">DP4N28-3</strain>
    </source>
</reference>
<proteinExistence type="predicted"/>
<dbReference type="PANTHER" id="PTHR30483">
    <property type="entry name" value="LEUCINE-SPECIFIC-BINDING PROTEIN"/>
    <property type="match status" value="1"/>
</dbReference>
<evidence type="ECO:0000259" key="4">
    <source>
        <dbReference type="Pfam" id="PF13458"/>
    </source>
</evidence>
<sequence>MINKRTLLALALATGLTAPAFAVAQAESVKIGLLATFEGAFAVLGEDSARGAMTAVEEFDGTAGGKDIEIVRGSSDASPDSAVRAARKLVEQDGVKILVGPLSGDEGIAVKDFAKTHPDVTFINGSSAAQDTTLRDPAENFFRFSTDGAQWMAGLGEYVYDEKGYRSVATVAEDYSFPYTQVFGFMAAFCKAGGKVPSKSWVPIGNKDYSSVIAAIPDEVDAIYVALGGADAVNFLSQYNDAGGQAPLIGGSITVDQTVLTAKGKLRDVLIGTPAAGPTADTNDDPAWTKFVEDYKKQEGAFPSPSLFAHAYYVGMKAAILALNEVEGDLSDGGEKFRAALADLEFETPTGMVSLDENRNAIADIYLTEVTENENGELVNKLIKTTPQVNQTLGIDRDEFMALGAVSRDNPSCE</sequence>
<accession>A0ABS6WNN2</accession>
<evidence type="ECO:0000256" key="3">
    <source>
        <dbReference type="SAM" id="SignalP"/>
    </source>
</evidence>
<evidence type="ECO:0000313" key="5">
    <source>
        <dbReference type="EMBL" id="MBW3097543.1"/>
    </source>
</evidence>
<name>A0ABS6WNN2_9HYPH</name>
<organism evidence="5 6">
    <name type="scientific">Pseudohoeflea coraliihabitans</name>
    <dbReference type="NCBI Taxonomy" id="2860393"/>
    <lineage>
        <taxon>Bacteria</taxon>
        <taxon>Pseudomonadati</taxon>
        <taxon>Pseudomonadota</taxon>
        <taxon>Alphaproteobacteria</taxon>
        <taxon>Hyphomicrobiales</taxon>
        <taxon>Rhizobiaceae</taxon>
        <taxon>Pseudohoeflea</taxon>
    </lineage>
</organism>
<dbReference type="CDD" id="cd06332">
    <property type="entry name" value="PBP1_aromatic_compounds-like"/>
    <property type="match status" value="1"/>
</dbReference>
<dbReference type="Pfam" id="PF13458">
    <property type="entry name" value="Peripla_BP_6"/>
    <property type="match status" value="1"/>
</dbReference>
<dbReference type="PANTHER" id="PTHR30483:SF6">
    <property type="entry name" value="PERIPLASMIC BINDING PROTEIN OF ABC TRANSPORTER FOR NATURAL AMINO ACIDS"/>
    <property type="match status" value="1"/>
</dbReference>
<keyword evidence="2" id="KW-0029">Amino-acid transport</keyword>
<feature type="signal peptide" evidence="3">
    <location>
        <begin position="1"/>
        <end position="22"/>
    </location>
</feature>
<dbReference type="EMBL" id="JAHWQX010000002">
    <property type="protein sequence ID" value="MBW3097543.1"/>
    <property type="molecule type" value="Genomic_DNA"/>
</dbReference>